<sequence length="182" mass="21441">MEEEWVQKKRAELDAARVAGFRVPGLATWLKVAKLLETQPSTRDLPSKDFIEVYFSVYPEDRGRISYEAIRRRRAELQNIVAPDLYPKSGDAARRDRLLEEHWREEHTRVKQEERRNLVVVASPKIEPPLPEGVRLCYAGAGRALARTEQYLPYGEWRRLHEAMKRRGWRYSPEDRGWIRDG</sequence>
<evidence type="ECO:0000313" key="2">
    <source>
        <dbReference type="Proteomes" id="UP000242015"/>
    </source>
</evidence>
<dbReference type="Proteomes" id="UP000242015">
    <property type="component" value="Unassembled WGS sequence"/>
</dbReference>
<organism evidence="1 2">
    <name type="scientific">Candidatus Marsarchaeota G2 archaeon BE_D</name>
    <dbReference type="NCBI Taxonomy" id="1978158"/>
    <lineage>
        <taxon>Archaea</taxon>
        <taxon>Candidatus Marsarchaeota</taxon>
        <taxon>Candidatus Marsarchaeota group 2</taxon>
    </lineage>
</organism>
<protein>
    <submittedName>
        <fullName evidence="1">Uncharacterized protein</fullName>
    </submittedName>
</protein>
<name>A0A2R6C7B6_9ARCH</name>
<accession>A0A2R6C7B6</accession>
<evidence type="ECO:0000313" key="1">
    <source>
        <dbReference type="EMBL" id="PSO06795.1"/>
    </source>
</evidence>
<proteinExistence type="predicted"/>
<gene>
    <name evidence="1" type="ORF">B9Q04_14245</name>
</gene>
<dbReference type="AlphaFoldDB" id="A0A2R6C7B6"/>
<comment type="caution">
    <text evidence="1">The sequence shown here is derived from an EMBL/GenBank/DDBJ whole genome shotgun (WGS) entry which is preliminary data.</text>
</comment>
<dbReference type="EMBL" id="NEXF01000398">
    <property type="protein sequence ID" value="PSO06795.1"/>
    <property type="molecule type" value="Genomic_DNA"/>
</dbReference>
<reference evidence="1 2" key="1">
    <citation type="submission" date="2017-04" db="EMBL/GenBank/DDBJ databases">
        <title>Novel microbial lineages endemic to geothermal iron-oxide mats fill important gaps in the evolutionary history of Archaea.</title>
        <authorList>
            <person name="Jay Z.J."/>
            <person name="Beam J.P."/>
            <person name="Dlakic M."/>
            <person name="Rusch D.B."/>
            <person name="Kozubal M.A."/>
            <person name="Inskeep W.P."/>
        </authorList>
    </citation>
    <scope>NUCLEOTIDE SEQUENCE [LARGE SCALE GENOMIC DNA]</scope>
    <source>
        <strain evidence="1">BE_D</strain>
    </source>
</reference>